<keyword evidence="2" id="KW-0808">Transferase</keyword>
<evidence type="ECO:0000259" key="1">
    <source>
        <dbReference type="PROSITE" id="PS50878"/>
    </source>
</evidence>
<feature type="non-terminal residue" evidence="2">
    <location>
        <position position="162"/>
    </location>
</feature>
<dbReference type="InterPro" id="IPR000477">
    <property type="entry name" value="RT_dom"/>
</dbReference>
<dbReference type="PROSITE" id="PS50878">
    <property type="entry name" value="RT_POL"/>
    <property type="match status" value="1"/>
</dbReference>
<dbReference type="PANTHER" id="PTHR34047">
    <property type="entry name" value="NUCLEAR INTRON MATURASE 1, MITOCHONDRIAL-RELATED"/>
    <property type="match status" value="1"/>
</dbReference>
<keyword evidence="2" id="KW-0548">Nucleotidyltransferase</keyword>
<dbReference type="PANTHER" id="PTHR34047:SF8">
    <property type="entry name" value="PROTEIN YKFC"/>
    <property type="match status" value="1"/>
</dbReference>
<proteinExistence type="predicted"/>
<feature type="domain" description="Reverse transcriptase" evidence="1">
    <location>
        <begin position="1"/>
        <end position="162"/>
    </location>
</feature>
<reference evidence="2" key="2">
    <citation type="journal article" date="2014" name="ISME J.">
        <title>Microbial stratification in low pH oxic and suboxic macroscopic growths along an acid mine drainage.</title>
        <authorList>
            <person name="Mendez-Garcia C."/>
            <person name="Mesa V."/>
            <person name="Sprenger R.R."/>
            <person name="Richter M."/>
            <person name="Diez M.S."/>
            <person name="Solano J."/>
            <person name="Bargiela R."/>
            <person name="Golyshina O.V."/>
            <person name="Manteca A."/>
            <person name="Ramos J.L."/>
            <person name="Gallego J.R."/>
            <person name="Llorente I."/>
            <person name="Martins Dos Santos V.A."/>
            <person name="Jensen O.N."/>
            <person name="Pelaez A.I."/>
            <person name="Sanchez J."/>
            <person name="Ferrer M."/>
        </authorList>
    </citation>
    <scope>NUCLEOTIDE SEQUENCE</scope>
</reference>
<dbReference type="AlphaFoldDB" id="T1B5M5"/>
<dbReference type="GO" id="GO:0003964">
    <property type="term" value="F:RNA-directed DNA polymerase activity"/>
    <property type="evidence" value="ECO:0007669"/>
    <property type="project" value="UniProtKB-KW"/>
</dbReference>
<feature type="non-terminal residue" evidence="2">
    <location>
        <position position="1"/>
    </location>
</feature>
<dbReference type="InterPro" id="IPR051083">
    <property type="entry name" value="GrpII_Intron_Splice-Mob/Def"/>
</dbReference>
<sequence>RNYEWVFEADIKACFDEIDHTALMGRVRRRIGDKCVLGLVKAFLRAGILTEDGLDRTTITGTPQGGILSPLLANIALSVLDEHFTAKWEALGPAWTRAKHRCTGVPTMRIVRYADDFLVMVHGTRDDADALWAEVTAVLAPMGLRLSEEKTRVCHIDEGFDF</sequence>
<organism evidence="2">
    <name type="scientific">mine drainage metagenome</name>
    <dbReference type="NCBI Taxonomy" id="410659"/>
    <lineage>
        <taxon>unclassified sequences</taxon>
        <taxon>metagenomes</taxon>
        <taxon>ecological metagenomes</taxon>
    </lineage>
</organism>
<accession>T1B5M5</accession>
<dbReference type="InterPro" id="IPR043502">
    <property type="entry name" value="DNA/RNA_pol_sf"/>
</dbReference>
<dbReference type="Pfam" id="PF00078">
    <property type="entry name" value="RVT_1"/>
    <property type="match status" value="1"/>
</dbReference>
<comment type="caution">
    <text evidence="2">The sequence shown here is derived from an EMBL/GenBank/DDBJ whole genome shotgun (WGS) entry which is preliminary data.</text>
</comment>
<name>T1B5M5_9ZZZZ</name>
<dbReference type="SUPFAM" id="SSF56672">
    <property type="entry name" value="DNA/RNA polymerases"/>
    <property type="match status" value="1"/>
</dbReference>
<keyword evidence="2" id="KW-0695">RNA-directed DNA polymerase</keyword>
<protein>
    <submittedName>
        <fullName evidence="2">RNA-directed DNA polymerase</fullName>
        <ecNumber evidence="2">2.7.7.49</ecNumber>
    </submittedName>
</protein>
<gene>
    <name evidence="2" type="ORF">B2A_08054</name>
</gene>
<reference evidence="2" key="1">
    <citation type="submission" date="2013-08" db="EMBL/GenBank/DDBJ databases">
        <authorList>
            <person name="Mendez C."/>
            <person name="Richter M."/>
            <person name="Ferrer M."/>
            <person name="Sanchez J."/>
        </authorList>
    </citation>
    <scope>NUCLEOTIDE SEQUENCE</scope>
</reference>
<evidence type="ECO:0000313" key="2">
    <source>
        <dbReference type="EMBL" id="EQD48239.1"/>
    </source>
</evidence>
<dbReference type="CDD" id="cd01651">
    <property type="entry name" value="RT_G2_intron"/>
    <property type="match status" value="1"/>
</dbReference>
<dbReference type="EMBL" id="AUZZ01005795">
    <property type="protein sequence ID" value="EQD48239.1"/>
    <property type="molecule type" value="Genomic_DNA"/>
</dbReference>
<dbReference type="EC" id="2.7.7.49" evidence="2"/>